<comment type="caution">
    <text evidence="6">The sequence shown here is derived from an EMBL/GenBank/DDBJ whole genome shotgun (WGS) entry which is preliminary data.</text>
</comment>
<feature type="transmembrane region" description="Helical" evidence="5">
    <location>
        <begin position="74"/>
        <end position="95"/>
    </location>
</feature>
<accession>A0AAV5SVB5</accession>
<dbReference type="Pfam" id="PF03619">
    <property type="entry name" value="Solute_trans_a"/>
    <property type="match status" value="1"/>
</dbReference>
<evidence type="ECO:0000256" key="5">
    <source>
        <dbReference type="SAM" id="Phobius"/>
    </source>
</evidence>
<sequence>LAVLTSYPTTLFPVLIISCLVYLIVAVLAVKILRNAARIKDEQIRSDVYMCLSTPIVVSSICLYGMFFPRSTPGMSTISLGYVMFSLWRSVSLLFRMYGDTRNMSDLMYQSNTRLPLYSIPLCCCPCLPSLEPSVDNIDTLKYFVLQTPVVRMVVVVLINSIKVEGYCETTTGTKILSWISLVSTLIAVYSSAIFVKMSNEHILPYCLNVLIRCTNLTQFLYSVLRFIIDEFAQNRALFVDSSFPDGSVLEARVKADFWYNALLILILVPISLVLSANIKPGRSALFDIEPSPYATSVVKPILGARKPFYSSTNLGREETSLV</sequence>
<feature type="transmembrane region" description="Helical" evidence="5">
    <location>
        <begin position="258"/>
        <end position="277"/>
    </location>
</feature>
<proteinExistence type="predicted"/>
<evidence type="ECO:0008006" key="8">
    <source>
        <dbReference type="Google" id="ProtNLM"/>
    </source>
</evidence>
<comment type="subcellular location">
    <subcellularLocation>
        <location evidence="1">Membrane</location>
        <topology evidence="1">Multi-pass membrane protein</topology>
    </subcellularLocation>
</comment>
<feature type="transmembrane region" description="Helical" evidence="5">
    <location>
        <begin position="46"/>
        <end position="68"/>
    </location>
</feature>
<evidence type="ECO:0000256" key="3">
    <source>
        <dbReference type="ARBA" id="ARBA00022989"/>
    </source>
</evidence>
<evidence type="ECO:0000256" key="2">
    <source>
        <dbReference type="ARBA" id="ARBA00022692"/>
    </source>
</evidence>
<keyword evidence="7" id="KW-1185">Reference proteome</keyword>
<gene>
    <name evidence="6" type="ORF">PENTCL1PPCAC_7479</name>
</gene>
<evidence type="ECO:0000256" key="4">
    <source>
        <dbReference type="ARBA" id="ARBA00023136"/>
    </source>
</evidence>
<name>A0AAV5SVB5_9BILA</name>
<dbReference type="SMART" id="SM01417">
    <property type="entry name" value="Solute_trans_a"/>
    <property type="match status" value="1"/>
</dbReference>
<dbReference type="EMBL" id="BTSX01000002">
    <property type="protein sequence ID" value="GMS85304.1"/>
    <property type="molecule type" value="Genomic_DNA"/>
</dbReference>
<dbReference type="InterPro" id="IPR005178">
    <property type="entry name" value="Ostalpha/TMEM184C"/>
</dbReference>
<dbReference type="PANTHER" id="PTHR23423">
    <property type="entry name" value="ORGANIC SOLUTE TRANSPORTER-RELATED"/>
    <property type="match status" value="1"/>
</dbReference>
<evidence type="ECO:0000313" key="6">
    <source>
        <dbReference type="EMBL" id="GMS85304.1"/>
    </source>
</evidence>
<keyword evidence="2 5" id="KW-0812">Transmembrane</keyword>
<protein>
    <recommendedName>
        <fullName evidence="8">G protein-coupled receptor</fullName>
    </recommendedName>
</protein>
<organism evidence="6 7">
    <name type="scientific">Pristionchus entomophagus</name>
    <dbReference type="NCBI Taxonomy" id="358040"/>
    <lineage>
        <taxon>Eukaryota</taxon>
        <taxon>Metazoa</taxon>
        <taxon>Ecdysozoa</taxon>
        <taxon>Nematoda</taxon>
        <taxon>Chromadorea</taxon>
        <taxon>Rhabditida</taxon>
        <taxon>Rhabditina</taxon>
        <taxon>Diplogasteromorpha</taxon>
        <taxon>Diplogasteroidea</taxon>
        <taxon>Neodiplogasteridae</taxon>
        <taxon>Pristionchus</taxon>
    </lineage>
</organism>
<feature type="transmembrane region" description="Helical" evidence="5">
    <location>
        <begin position="176"/>
        <end position="196"/>
    </location>
</feature>
<keyword evidence="4 5" id="KW-0472">Membrane</keyword>
<evidence type="ECO:0000313" key="7">
    <source>
        <dbReference type="Proteomes" id="UP001432027"/>
    </source>
</evidence>
<dbReference type="AlphaFoldDB" id="A0AAV5SVB5"/>
<feature type="transmembrane region" description="Helical" evidence="5">
    <location>
        <begin position="12"/>
        <end position="34"/>
    </location>
</feature>
<keyword evidence="3 5" id="KW-1133">Transmembrane helix</keyword>
<evidence type="ECO:0000256" key="1">
    <source>
        <dbReference type="ARBA" id="ARBA00004141"/>
    </source>
</evidence>
<dbReference type="Proteomes" id="UP001432027">
    <property type="component" value="Unassembled WGS sequence"/>
</dbReference>
<feature type="non-terminal residue" evidence="6">
    <location>
        <position position="1"/>
    </location>
</feature>
<dbReference type="GO" id="GO:0016020">
    <property type="term" value="C:membrane"/>
    <property type="evidence" value="ECO:0007669"/>
    <property type="project" value="UniProtKB-SubCell"/>
</dbReference>
<reference evidence="6" key="1">
    <citation type="submission" date="2023-10" db="EMBL/GenBank/DDBJ databases">
        <title>Genome assembly of Pristionchus species.</title>
        <authorList>
            <person name="Yoshida K."/>
            <person name="Sommer R.J."/>
        </authorList>
    </citation>
    <scope>NUCLEOTIDE SEQUENCE</scope>
    <source>
        <strain evidence="6">RS0144</strain>
    </source>
</reference>